<dbReference type="InterPro" id="IPR036259">
    <property type="entry name" value="MFS_trans_sf"/>
</dbReference>
<feature type="transmembrane region" description="Helical" evidence="6">
    <location>
        <begin position="295"/>
        <end position="321"/>
    </location>
</feature>
<evidence type="ECO:0000313" key="8">
    <source>
        <dbReference type="EMBL" id="KAL1375211.1"/>
    </source>
</evidence>
<gene>
    <name evidence="8" type="ORF">pipiens_017628</name>
</gene>
<dbReference type="PROSITE" id="PS50850">
    <property type="entry name" value="MFS"/>
    <property type="match status" value="1"/>
</dbReference>
<dbReference type="InterPro" id="IPR011701">
    <property type="entry name" value="MFS"/>
</dbReference>
<evidence type="ECO:0000256" key="5">
    <source>
        <dbReference type="ARBA" id="ARBA00023136"/>
    </source>
</evidence>
<keyword evidence="5 6" id="KW-0472">Membrane</keyword>
<dbReference type="Pfam" id="PF07690">
    <property type="entry name" value="MFS_1"/>
    <property type="match status" value="1"/>
</dbReference>
<dbReference type="GO" id="GO:0016020">
    <property type="term" value="C:membrane"/>
    <property type="evidence" value="ECO:0007669"/>
    <property type="project" value="UniProtKB-SubCell"/>
</dbReference>
<proteinExistence type="predicted"/>
<dbReference type="Gene3D" id="1.20.1250.20">
    <property type="entry name" value="MFS general substrate transporter like domains"/>
    <property type="match status" value="1"/>
</dbReference>
<name>A0ABD1CFU5_CULPP</name>
<feature type="domain" description="Major facilitator superfamily (MFS) profile" evidence="7">
    <location>
        <begin position="37"/>
        <end position="501"/>
    </location>
</feature>
<feature type="transmembrane region" description="Helical" evidence="6">
    <location>
        <begin position="162"/>
        <end position="184"/>
    </location>
</feature>
<evidence type="ECO:0000256" key="2">
    <source>
        <dbReference type="ARBA" id="ARBA00022448"/>
    </source>
</evidence>
<feature type="transmembrane region" description="Helical" evidence="6">
    <location>
        <begin position="418"/>
        <end position="443"/>
    </location>
</feature>
<keyword evidence="9" id="KW-1185">Reference proteome</keyword>
<dbReference type="PANTHER" id="PTHR23511">
    <property type="entry name" value="SYNAPTIC VESICLE GLYCOPROTEIN 2"/>
    <property type="match status" value="1"/>
</dbReference>
<evidence type="ECO:0000256" key="6">
    <source>
        <dbReference type="SAM" id="Phobius"/>
    </source>
</evidence>
<feature type="transmembrane region" description="Helical" evidence="6">
    <location>
        <begin position="36"/>
        <end position="62"/>
    </location>
</feature>
<evidence type="ECO:0000256" key="1">
    <source>
        <dbReference type="ARBA" id="ARBA00004141"/>
    </source>
</evidence>
<dbReference type="PANTHER" id="PTHR23511:SF37">
    <property type="entry name" value="MAJOR FACILITATOR SUPERFAMILY (MFS) PROFILE DOMAIN-CONTAINING PROTEIN-RELATED"/>
    <property type="match status" value="1"/>
</dbReference>
<comment type="subcellular location">
    <subcellularLocation>
        <location evidence="1">Membrane</location>
        <topology evidence="1">Multi-pass membrane protein</topology>
    </subcellularLocation>
</comment>
<keyword evidence="3 6" id="KW-0812">Transmembrane</keyword>
<feature type="transmembrane region" description="Helical" evidence="6">
    <location>
        <begin position="393"/>
        <end position="412"/>
    </location>
</feature>
<reference evidence="8 9" key="1">
    <citation type="submission" date="2024-05" db="EMBL/GenBank/DDBJ databases">
        <title>Culex pipiens pipiens assembly and annotation.</title>
        <authorList>
            <person name="Alout H."/>
            <person name="Durand T."/>
        </authorList>
    </citation>
    <scope>NUCLEOTIDE SEQUENCE [LARGE SCALE GENOMIC DNA]</scope>
    <source>
        <strain evidence="8">HA-2024</strain>
        <tissue evidence="8">Whole body</tissue>
    </source>
</reference>
<keyword evidence="2" id="KW-0813">Transport</keyword>
<dbReference type="SUPFAM" id="SSF103473">
    <property type="entry name" value="MFS general substrate transporter"/>
    <property type="match status" value="1"/>
</dbReference>
<keyword evidence="4 6" id="KW-1133">Transmembrane helix</keyword>
<protein>
    <recommendedName>
        <fullName evidence="7">Major facilitator superfamily (MFS) profile domain-containing protein</fullName>
    </recommendedName>
</protein>
<evidence type="ECO:0000313" key="9">
    <source>
        <dbReference type="Proteomes" id="UP001562425"/>
    </source>
</evidence>
<feature type="transmembrane region" description="Helical" evidence="6">
    <location>
        <begin position="365"/>
        <end position="386"/>
    </location>
</feature>
<evidence type="ECO:0000259" key="7">
    <source>
        <dbReference type="PROSITE" id="PS50850"/>
    </source>
</evidence>
<feature type="transmembrane region" description="Helical" evidence="6">
    <location>
        <begin position="204"/>
        <end position="223"/>
    </location>
</feature>
<feature type="transmembrane region" description="Helical" evidence="6">
    <location>
        <begin position="74"/>
        <end position="92"/>
    </location>
</feature>
<sequence>MAAITLEPPPHAIELKKRAHSYEEALELAGFGPAQYVLTFLSGCCLMAAMNESIVISFVLSAGHCDLGLDARQVGMIGGVIFLGIMLSSFFWGYQADTRGRKTVLQCALFATTACSVASSFATGFTSMAVLRFAAGMCVSASSAIAYTYLGEFCTGQRRGQMVAYASMMISFGIVYGASISWWILSYDWRVQLTDSFVYRPWRLLFILCTIPGFLVGVAFYCMPESPKFLLSQNRSTEALQVLTKMYQLNNGREKYYEVYELTPEVGVSMTTKKGWDGVRQSLKDQTAPLLERPYLCYFAICCTNCIISFAIYGGFCLWFPQIMNQVLSDTSGKGTVACKVLQGNKSGQNQNDTQCSETIQQETFYYTIVLGFIGMFCSLVLSLVLRRVSSKPVMIFNMAIAGTAGILLQFVTNSYAVAVLFSVEIMFCAMGVTLINASAVSLFPTHVKGMATSLINMTGRFSTFLFSSVVGMLMAQSCHLTFYVLSGLLFMSSALTLLLP</sequence>
<dbReference type="InterPro" id="IPR020846">
    <property type="entry name" value="MFS_dom"/>
</dbReference>
<evidence type="ECO:0000256" key="4">
    <source>
        <dbReference type="ARBA" id="ARBA00022989"/>
    </source>
</evidence>
<dbReference type="AlphaFoldDB" id="A0ABD1CFU5"/>
<dbReference type="Proteomes" id="UP001562425">
    <property type="component" value="Unassembled WGS sequence"/>
</dbReference>
<dbReference type="EMBL" id="JBEHCU010012680">
    <property type="protein sequence ID" value="KAL1375211.1"/>
    <property type="molecule type" value="Genomic_DNA"/>
</dbReference>
<evidence type="ECO:0000256" key="3">
    <source>
        <dbReference type="ARBA" id="ARBA00022692"/>
    </source>
</evidence>
<accession>A0ABD1CFU5</accession>
<feature type="transmembrane region" description="Helical" evidence="6">
    <location>
        <begin position="129"/>
        <end position="150"/>
    </location>
</feature>
<organism evidence="8 9">
    <name type="scientific">Culex pipiens pipiens</name>
    <name type="common">Northern house mosquito</name>
    <dbReference type="NCBI Taxonomy" id="38569"/>
    <lineage>
        <taxon>Eukaryota</taxon>
        <taxon>Metazoa</taxon>
        <taxon>Ecdysozoa</taxon>
        <taxon>Arthropoda</taxon>
        <taxon>Hexapoda</taxon>
        <taxon>Insecta</taxon>
        <taxon>Pterygota</taxon>
        <taxon>Neoptera</taxon>
        <taxon>Endopterygota</taxon>
        <taxon>Diptera</taxon>
        <taxon>Nematocera</taxon>
        <taxon>Culicoidea</taxon>
        <taxon>Culicidae</taxon>
        <taxon>Culicinae</taxon>
        <taxon>Culicini</taxon>
        <taxon>Culex</taxon>
        <taxon>Culex</taxon>
    </lineage>
</organism>
<feature type="transmembrane region" description="Helical" evidence="6">
    <location>
        <begin position="104"/>
        <end position="123"/>
    </location>
</feature>
<comment type="caution">
    <text evidence="8">The sequence shown here is derived from an EMBL/GenBank/DDBJ whole genome shotgun (WGS) entry which is preliminary data.</text>
</comment>